<keyword evidence="2" id="KW-1133">Transmembrane helix</keyword>
<dbReference type="EMBL" id="WSTA01000093">
    <property type="protein sequence ID" value="MWC00006.1"/>
    <property type="molecule type" value="Genomic_DNA"/>
</dbReference>
<organism evidence="4 5">
    <name type="scientific">Agromyces seonyuensis</name>
    <dbReference type="NCBI Taxonomy" id="2662446"/>
    <lineage>
        <taxon>Bacteria</taxon>
        <taxon>Bacillati</taxon>
        <taxon>Actinomycetota</taxon>
        <taxon>Actinomycetes</taxon>
        <taxon>Micrococcales</taxon>
        <taxon>Microbacteriaceae</taxon>
        <taxon>Agromyces</taxon>
    </lineage>
</organism>
<dbReference type="Pfam" id="PF10708">
    <property type="entry name" value="DUF2510"/>
    <property type="match status" value="2"/>
</dbReference>
<dbReference type="RefSeq" id="WP_160426659.1">
    <property type="nucleotide sequence ID" value="NZ_WSTA01000093.1"/>
</dbReference>
<feature type="compositionally biased region" description="Pro residues" evidence="1">
    <location>
        <begin position="42"/>
        <end position="57"/>
    </location>
</feature>
<name>A0A6I4P4X3_9MICO</name>
<dbReference type="InterPro" id="IPR018929">
    <property type="entry name" value="DUF2510"/>
</dbReference>
<feature type="transmembrane region" description="Helical" evidence="2">
    <location>
        <begin position="128"/>
        <end position="149"/>
    </location>
</feature>
<dbReference type="AlphaFoldDB" id="A0A6I4P4X3"/>
<sequence>MPEPGWYPDPAAPGLVRWWDGGAWTANTAPLVPNAPATPAAPLAPGPQAPNVPPTAPPTHVAQPATSGPAPALSVSTTAGVPAGWYPDPAGSGLPRWWDGTTWAAHVGPGGARPPKAKVPLRDRLTRGVLVTAAIVLVAVLGTIVGGSVNYAQRVAANDALRPPAADEAVAEYLDALVAGRAEDADAMRSAEYRADLAALGTGATTIVGDATAAAANDLEIDYEVLDVAYYQEHPDNGDRRDDDLDFADEAVVAVRVDYALEVDGTPVTASSVQGFRLQRAFYYGSLDEPGFVEDGREPQARGPWAIVELQWNLDDAGLDGPFVVSDYTAPPLNAESAEWDRWCSSADDVLGGIADYALAENELLAECLANDAEFHGVAEDVDLDGFTSTLEPLGQSGDLPELVGLESVGEESDPPILQAVLPNGETELVFTMLLVDPTTTEYPEYRITTITTRQQ</sequence>
<evidence type="ECO:0000313" key="5">
    <source>
        <dbReference type="Proteomes" id="UP000438182"/>
    </source>
</evidence>
<protein>
    <submittedName>
        <fullName evidence="4">DUF2510 domain-containing protein</fullName>
    </submittedName>
</protein>
<evidence type="ECO:0000256" key="1">
    <source>
        <dbReference type="SAM" id="MobiDB-lite"/>
    </source>
</evidence>
<evidence type="ECO:0000259" key="3">
    <source>
        <dbReference type="Pfam" id="PF10708"/>
    </source>
</evidence>
<feature type="compositionally biased region" description="Low complexity" evidence="1">
    <location>
        <begin position="30"/>
        <end position="41"/>
    </location>
</feature>
<dbReference type="Proteomes" id="UP000438182">
    <property type="component" value="Unassembled WGS sequence"/>
</dbReference>
<feature type="domain" description="DUF2510" evidence="3">
    <location>
        <begin position="83"/>
        <end position="115"/>
    </location>
</feature>
<keyword evidence="2" id="KW-0812">Transmembrane</keyword>
<gene>
    <name evidence="4" type="ORF">GB864_15770</name>
</gene>
<evidence type="ECO:0000313" key="4">
    <source>
        <dbReference type="EMBL" id="MWC00006.1"/>
    </source>
</evidence>
<accession>A0A6I4P4X3</accession>
<keyword evidence="5" id="KW-1185">Reference proteome</keyword>
<feature type="domain" description="DUF2510" evidence="3">
    <location>
        <begin position="4"/>
        <end position="36"/>
    </location>
</feature>
<comment type="caution">
    <text evidence="4">The sequence shown here is derived from an EMBL/GenBank/DDBJ whole genome shotgun (WGS) entry which is preliminary data.</text>
</comment>
<proteinExistence type="predicted"/>
<keyword evidence="2" id="KW-0472">Membrane</keyword>
<feature type="region of interest" description="Disordered" evidence="1">
    <location>
        <begin position="30"/>
        <end position="76"/>
    </location>
</feature>
<reference evidence="4 5" key="1">
    <citation type="submission" date="2019-12" db="EMBL/GenBank/DDBJ databases">
        <authorList>
            <person name="Kim Y.S."/>
        </authorList>
    </citation>
    <scope>NUCLEOTIDE SEQUENCE [LARGE SCALE GENOMIC DNA]</scope>
    <source>
        <strain evidence="4 5">MMS17-SY077</strain>
    </source>
</reference>
<evidence type="ECO:0000256" key="2">
    <source>
        <dbReference type="SAM" id="Phobius"/>
    </source>
</evidence>